<accession>A0A1N7S5C5</accession>
<evidence type="ECO:0000313" key="2">
    <source>
        <dbReference type="Proteomes" id="UP000195569"/>
    </source>
</evidence>
<name>A0A1N7S5C5_9BURK</name>
<gene>
    <name evidence="1" type="ORF">BN2476_320178</name>
</gene>
<evidence type="ECO:0000313" key="1">
    <source>
        <dbReference type="EMBL" id="SIT42550.1"/>
    </source>
</evidence>
<keyword evidence="2" id="KW-1185">Reference proteome</keyword>
<protein>
    <submittedName>
        <fullName evidence="1">Uncharacterized protein</fullName>
    </submittedName>
</protein>
<reference evidence="1" key="1">
    <citation type="submission" date="2016-12" db="EMBL/GenBank/DDBJ databases">
        <authorList>
            <person name="Moulin L."/>
        </authorList>
    </citation>
    <scope>NUCLEOTIDE SEQUENCE [LARGE SCALE GENOMIC DNA]</scope>
    <source>
        <strain evidence="1">STM 7183</strain>
    </source>
</reference>
<organism evidence="1 2">
    <name type="scientific">Paraburkholderia piptadeniae</name>
    <dbReference type="NCBI Taxonomy" id="1701573"/>
    <lineage>
        <taxon>Bacteria</taxon>
        <taxon>Pseudomonadati</taxon>
        <taxon>Pseudomonadota</taxon>
        <taxon>Betaproteobacteria</taxon>
        <taxon>Burkholderiales</taxon>
        <taxon>Burkholderiaceae</taxon>
        <taxon>Paraburkholderia</taxon>
    </lineage>
</organism>
<dbReference type="EMBL" id="CYGY02000032">
    <property type="protein sequence ID" value="SIT42550.1"/>
    <property type="molecule type" value="Genomic_DNA"/>
</dbReference>
<comment type="caution">
    <text evidence="1">The sequence shown here is derived from an EMBL/GenBank/DDBJ whole genome shotgun (WGS) entry which is preliminary data.</text>
</comment>
<dbReference type="Proteomes" id="UP000195569">
    <property type="component" value="Unassembled WGS sequence"/>
</dbReference>
<sequence>MKASFSLEAVSNATGRNWLAASLDLTARGALQEGTGSKLDWSKTLRGAFSAKAVKRRPHYIDICCTAPPLRLVSVKAADS</sequence>
<proteinExistence type="predicted"/>
<dbReference type="AlphaFoldDB" id="A0A1N7S5C5"/>